<keyword evidence="1" id="KW-1133">Transmembrane helix</keyword>
<feature type="transmembrane region" description="Helical" evidence="1">
    <location>
        <begin position="129"/>
        <end position="148"/>
    </location>
</feature>
<keyword evidence="1" id="KW-0812">Transmembrane</keyword>
<dbReference type="Proteomes" id="UP000830671">
    <property type="component" value="Chromosome 2"/>
</dbReference>
<dbReference type="InterPro" id="IPR053018">
    <property type="entry name" value="Elsinochrome_Biosynth-Asso"/>
</dbReference>
<dbReference type="EMBL" id="CP019474">
    <property type="protein sequence ID" value="UQC77479.1"/>
    <property type="molecule type" value="Genomic_DNA"/>
</dbReference>
<feature type="transmembrane region" description="Helical" evidence="1">
    <location>
        <begin position="282"/>
        <end position="301"/>
    </location>
</feature>
<organism evidence="2 3">
    <name type="scientific">Colletotrichum lupini</name>
    <dbReference type="NCBI Taxonomy" id="145971"/>
    <lineage>
        <taxon>Eukaryota</taxon>
        <taxon>Fungi</taxon>
        <taxon>Dikarya</taxon>
        <taxon>Ascomycota</taxon>
        <taxon>Pezizomycotina</taxon>
        <taxon>Sordariomycetes</taxon>
        <taxon>Hypocreomycetidae</taxon>
        <taxon>Glomerellales</taxon>
        <taxon>Glomerellaceae</taxon>
        <taxon>Colletotrichum</taxon>
        <taxon>Colletotrichum acutatum species complex</taxon>
    </lineage>
</organism>
<feature type="transmembrane region" description="Helical" evidence="1">
    <location>
        <begin position="376"/>
        <end position="397"/>
    </location>
</feature>
<accession>A0A9Q8SHI3</accession>
<dbReference type="RefSeq" id="XP_049139118.1">
    <property type="nucleotide sequence ID" value="XM_049281975.1"/>
</dbReference>
<name>A0A9Q8SHI3_9PEZI</name>
<evidence type="ECO:0008006" key="4">
    <source>
        <dbReference type="Google" id="ProtNLM"/>
    </source>
</evidence>
<feature type="transmembrane region" description="Helical" evidence="1">
    <location>
        <begin position="85"/>
        <end position="109"/>
    </location>
</feature>
<feature type="transmembrane region" description="Helical" evidence="1">
    <location>
        <begin position="213"/>
        <end position="231"/>
    </location>
</feature>
<proteinExistence type="predicted"/>
<sequence>METDYLVKGGYCNGTLEEDVPDPDVTGWGIVSSFCFSIVMNMIAIMVAYAANALPEERYKSIDSIAYRRVSQAERQRRIKAFESFMLSLSDQQLVTGMALMLATILIFSGIHDLDDSFSVYSFQIATRLGYFSCITHLCSLSVLWEYFDRHNWLRIFRTILMVAFLVMMIGCMIISDSVTFRFNRHVSVKCAREHFKLIDRERPNYVFFSDEFIIIFNLSVLTYILISVYVQRFLQLYCMPARDEQDFWQCRSLRALFGSDTEDRFKSLDKNKTLADIRSSFLWEIVWLFFYFTFGTANLLRFFDDATLNIGAIKPNFGQLVPLFLLALPLITATEAYTTATEYEPVSSDVPAGDDLTPELGYEDPNQPAREIWDYWPLFLLMIYATGLVLWALIFADVIPHSFFLSIAAWVVAFLVEVASFRSWFRVAFCALWTTLGNRWLNTRAFFNRLKESFRFFPFPRR</sequence>
<feature type="transmembrane region" description="Helical" evidence="1">
    <location>
        <begin position="28"/>
        <end position="51"/>
    </location>
</feature>
<dbReference type="PANTHER" id="PTHR37577:SF1">
    <property type="entry name" value="INTEGRAL MEMBRANE PROTEIN"/>
    <property type="match status" value="1"/>
</dbReference>
<dbReference type="PANTHER" id="PTHR37577">
    <property type="entry name" value="INTEGRAL MEMBRANE PROTEIN"/>
    <property type="match status" value="1"/>
</dbReference>
<dbReference type="KEGG" id="clup:CLUP02_02947"/>
<dbReference type="GeneID" id="73336985"/>
<reference evidence="2" key="1">
    <citation type="journal article" date="2021" name="Mol. Plant Microbe Interact.">
        <title>Complete Genome Sequence of the Plant-Pathogenic Fungus Colletotrichum lupini.</title>
        <authorList>
            <person name="Baroncelli R."/>
            <person name="Pensec F."/>
            <person name="Da Lio D."/>
            <person name="Boufleur T."/>
            <person name="Vicente I."/>
            <person name="Sarrocco S."/>
            <person name="Picot A."/>
            <person name="Baraldi E."/>
            <person name="Sukno S."/>
            <person name="Thon M."/>
            <person name="Le Floch G."/>
        </authorList>
    </citation>
    <scope>NUCLEOTIDE SEQUENCE</scope>
    <source>
        <strain evidence="2">IMI 504893</strain>
    </source>
</reference>
<evidence type="ECO:0000313" key="2">
    <source>
        <dbReference type="EMBL" id="UQC77479.1"/>
    </source>
</evidence>
<feature type="transmembrane region" description="Helical" evidence="1">
    <location>
        <begin position="160"/>
        <end position="179"/>
    </location>
</feature>
<evidence type="ECO:0000256" key="1">
    <source>
        <dbReference type="SAM" id="Phobius"/>
    </source>
</evidence>
<keyword evidence="3" id="KW-1185">Reference proteome</keyword>
<feature type="transmembrane region" description="Helical" evidence="1">
    <location>
        <begin position="403"/>
        <end position="422"/>
    </location>
</feature>
<protein>
    <recommendedName>
        <fullName evidence="4">Transmembrane protein</fullName>
    </recommendedName>
</protein>
<evidence type="ECO:0000313" key="3">
    <source>
        <dbReference type="Proteomes" id="UP000830671"/>
    </source>
</evidence>
<feature type="transmembrane region" description="Helical" evidence="1">
    <location>
        <begin position="321"/>
        <end position="339"/>
    </location>
</feature>
<dbReference type="AlphaFoldDB" id="A0A9Q8SHI3"/>
<gene>
    <name evidence="2" type="ORF">CLUP02_02947</name>
</gene>
<keyword evidence="1" id="KW-0472">Membrane</keyword>